<dbReference type="Gene3D" id="3.90.740.10">
    <property type="entry name" value="Valyl/Leucyl/Isoleucyl-tRNA synthetase, editing domain"/>
    <property type="match status" value="1"/>
</dbReference>
<evidence type="ECO:0000256" key="3">
    <source>
        <dbReference type="ARBA" id="ARBA00022598"/>
    </source>
</evidence>
<dbReference type="OrthoDB" id="9810365at2"/>
<dbReference type="InterPro" id="IPR002302">
    <property type="entry name" value="Leu-tRNA-ligase"/>
</dbReference>
<dbReference type="PRINTS" id="PR00985">
    <property type="entry name" value="TRNASYNTHLEU"/>
</dbReference>
<proteinExistence type="inferred from homology"/>
<dbReference type="FunFam" id="1.10.730.10:FF:000011">
    <property type="entry name" value="Leucine--tRNA ligase chloroplastic/mitochondrial"/>
    <property type="match status" value="1"/>
</dbReference>
<gene>
    <name evidence="9" type="primary">leuS</name>
    <name evidence="14" type="ORF">CAQU_12540</name>
</gene>
<dbReference type="HAMAP" id="MF_00049_B">
    <property type="entry name" value="Leu_tRNA_synth_B"/>
    <property type="match status" value="1"/>
</dbReference>
<dbReference type="CDD" id="cd07958">
    <property type="entry name" value="Anticodon_Ia_Leu_BEm"/>
    <property type="match status" value="1"/>
</dbReference>
<dbReference type="GO" id="GO:0004823">
    <property type="term" value="F:leucine-tRNA ligase activity"/>
    <property type="evidence" value="ECO:0007669"/>
    <property type="project" value="UniProtKB-UniRule"/>
</dbReference>
<evidence type="ECO:0000256" key="1">
    <source>
        <dbReference type="ARBA" id="ARBA00005594"/>
    </source>
</evidence>
<feature type="domain" description="Methionyl/Leucyl tRNA synthetase" evidence="12">
    <location>
        <begin position="66"/>
        <end position="169"/>
    </location>
</feature>
<feature type="domain" description="Leucyl-tRNA synthetase editing" evidence="13">
    <location>
        <begin position="291"/>
        <end position="486"/>
    </location>
</feature>
<keyword evidence="4 9" id="KW-0547">Nucleotide-binding</keyword>
<comment type="caution">
    <text evidence="9">Lacks conserved residue(s) required for the propagation of feature annotation.</text>
</comment>
<dbReference type="InterPro" id="IPR001412">
    <property type="entry name" value="aa-tRNA-synth_I_CS"/>
</dbReference>
<dbReference type="Pfam" id="PF13603">
    <property type="entry name" value="tRNA-synt_1_2"/>
    <property type="match status" value="1"/>
</dbReference>
<sequence>MTTTSETPTHRYSPALAGQIEQTWQKFWIDNGTFNAPNPVGELAVENPANPGAAQEEKLFVQDMFPFPSGAGLHVGHPLGYIATDVFARYHRMRGKNVLHTLGYDAFGLPAEQYAIQTGTHPRIKTQESIDNMERQLGRLGLGHDRRRVIATTDTDYYKWTQWIFLQIFNSYFDEAEQKAKPIAELISRLEAGEVAGHEDYPTLDAKAQAEVVDSFRLVYRSNSTVNWCPGLGTVLANEEVTADGKSERGNFPVFRKNLSQWMMRITAYSDRLIDDLELLDWPDKVKAMQRNWIGRSKGAEVDFVCQGEKIRVFTTRPDTLFGASYVTLAPEHELVDTLVADGDYAADVDSRWTFGQASPKAAVEAYRASIAAKSDLERQENKEKTGVFLGVYATNPVNGAKVPVFIADYVLTGYGTGAIMAVPAHDSRDYEFAKEFGLPLLEVVAGGNIEEEPFVDAGTAVNSANDSGLDINGLGLEEAKAATIAWLEANGLGDAKIQYKLRDWLFARQRYWGEPFPIVYDEDGIAHALPESMLPIELPEVDDYKPVSFDPNDADSSPHPPLAKATDWVTVELDLGDGPKTYTRDTNVMPQWAGSSWYQLRYIDPKNDAQFCNLDNEKYWTGPQGPQDPGGVDLYVGGVEHAVLHLLYSRFWHKVLYDLGYVSSKEPYRRLFNQGYIQAYAYTDSRGVYVPAAEVEEKDGKFYYNGEEVTQEYGKMGKSLKNSVSPDEICDEYGADTLRVYEMAMGPLDTSRPWATKDVVGAQRFLQRTWRLVIDEETGAIRLSDAALSDEDNKQLHRTIAGVADDYDNLRLNTVVAKLIEYVNYLTKTYPDGAPRAAVEPLIVMLAPVAPHIAEELNQRLGREGTIAYTDFPTFDEKWLVDDTIEIPVQVMGKVRARIQVAVDADEDTVVKQAIEAVPSHVEGKTVVKTIVVPGRMVNLVVK</sequence>
<dbReference type="FunFam" id="3.40.50.620:FF:000056">
    <property type="entry name" value="Leucine--tRNA ligase"/>
    <property type="match status" value="1"/>
</dbReference>
<feature type="binding site" evidence="9">
    <location>
        <position position="719"/>
    </location>
    <ligand>
        <name>ATP</name>
        <dbReference type="ChEBI" id="CHEBI:30616"/>
    </ligand>
</feature>
<comment type="catalytic activity">
    <reaction evidence="8 9">
        <text>tRNA(Leu) + L-leucine + ATP = L-leucyl-tRNA(Leu) + AMP + diphosphate</text>
        <dbReference type="Rhea" id="RHEA:11688"/>
        <dbReference type="Rhea" id="RHEA-COMP:9613"/>
        <dbReference type="Rhea" id="RHEA-COMP:9622"/>
        <dbReference type="ChEBI" id="CHEBI:30616"/>
        <dbReference type="ChEBI" id="CHEBI:33019"/>
        <dbReference type="ChEBI" id="CHEBI:57427"/>
        <dbReference type="ChEBI" id="CHEBI:78442"/>
        <dbReference type="ChEBI" id="CHEBI:78494"/>
        <dbReference type="ChEBI" id="CHEBI:456215"/>
        <dbReference type="EC" id="6.1.1.4"/>
    </reaction>
</comment>
<organism evidence="14 15">
    <name type="scientific">Corynebacterium aquilae DSM 44791</name>
    <dbReference type="NCBI Taxonomy" id="1431546"/>
    <lineage>
        <taxon>Bacteria</taxon>
        <taxon>Bacillati</taxon>
        <taxon>Actinomycetota</taxon>
        <taxon>Actinomycetes</taxon>
        <taxon>Mycobacteriales</taxon>
        <taxon>Corynebacteriaceae</taxon>
        <taxon>Corynebacterium</taxon>
    </lineage>
</organism>
<evidence type="ECO:0000256" key="9">
    <source>
        <dbReference type="HAMAP-Rule" id="MF_00049"/>
    </source>
</evidence>
<dbReference type="InterPro" id="IPR013155">
    <property type="entry name" value="M/V/L/I-tRNA-synth_anticd-bd"/>
</dbReference>
<dbReference type="NCBIfam" id="TIGR00396">
    <property type="entry name" value="leuS_bact"/>
    <property type="match status" value="1"/>
</dbReference>
<dbReference type="InterPro" id="IPR025709">
    <property type="entry name" value="Leu_tRNA-synth_edit"/>
</dbReference>
<evidence type="ECO:0000256" key="6">
    <source>
        <dbReference type="ARBA" id="ARBA00022917"/>
    </source>
</evidence>
<evidence type="ECO:0000256" key="2">
    <source>
        <dbReference type="ARBA" id="ARBA00022490"/>
    </source>
</evidence>
<comment type="subcellular location">
    <subcellularLocation>
        <location evidence="9">Cytoplasm</location>
    </subcellularLocation>
</comment>
<evidence type="ECO:0000256" key="10">
    <source>
        <dbReference type="RuleBase" id="RU363039"/>
    </source>
</evidence>
<dbReference type="EMBL" id="CP009245">
    <property type="protein sequence ID" value="APT85724.1"/>
    <property type="molecule type" value="Genomic_DNA"/>
</dbReference>
<feature type="short sequence motif" description="'KMSKS' region" evidence="9">
    <location>
        <begin position="716"/>
        <end position="720"/>
    </location>
</feature>
<dbReference type="InterPro" id="IPR009008">
    <property type="entry name" value="Val/Leu/Ile-tRNA-synth_edit"/>
</dbReference>
<name>A0A1L7CIP4_9CORY</name>
<dbReference type="FunFam" id="3.40.50.620:FF:000087">
    <property type="entry name" value="Leucine--tRNA ligase"/>
    <property type="match status" value="1"/>
</dbReference>
<dbReference type="Pfam" id="PF08264">
    <property type="entry name" value="Anticodon_1"/>
    <property type="match status" value="1"/>
</dbReference>
<dbReference type="InterPro" id="IPR009080">
    <property type="entry name" value="tRNAsynth_Ia_anticodon-bd"/>
</dbReference>
<accession>A0A1L7CIP4</accession>
<evidence type="ECO:0000256" key="8">
    <source>
        <dbReference type="ARBA" id="ARBA00047469"/>
    </source>
</evidence>
<dbReference type="Pfam" id="PF09334">
    <property type="entry name" value="tRNA-synt_1g"/>
    <property type="match status" value="1"/>
</dbReference>
<evidence type="ECO:0000313" key="14">
    <source>
        <dbReference type="EMBL" id="APT85724.1"/>
    </source>
</evidence>
<dbReference type="PANTHER" id="PTHR43740:SF2">
    <property type="entry name" value="LEUCINE--TRNA LIGASE, MITOCHONDRIAL"/>
    <property type="match status" value="1"/>
</dbReference>
<dbReference type="Gene3D" id="1.10.730.10">
    <property type="entry name" value="Isoleucyl-tRNA Synthetase, Domain 1"/>
    <property type="match status" value="1"/>
</dbReference>
<evidence type="ECO:0000259" key="12">
    <source>
        <dbReference type="Pfam" id="PF09334"/>
    </source>
</evidence>
<dbReference type="EC" id="6.1.1.4" evidence="9"/>
<dbReference type="GO" id="GO:0005829">
    <property type="term" value="C:cytosol"/>
    <property type="evidence" value="ECO:0007669"/>
    <property type="project" value="TreeGrafter"/>
</dbReference>
<evidence type="ECO:0000259" key="13">
    <source>
        <dbReference type="Pfam" id="PF13603"/>
    </source>
</evidence>
<dbReference type="GO" id="GO:0006429">
    <property type="term" value="P:leucyl-tRNA aminoacylation"/>
    <property type="evidence" value="ECO:0007669"/>
    <property type="project" value="UniProtKB-UniRule"/>
</dbReference>
<dbReference type="SUPFAM" id="SSF52374">
    <property type="entry name" value="Nucleotidylyl transferase"/>
    <property type="match status" value="1"/>
</dbReference>
<dbReference type="PROSITE" id="PS00178">
    <property type="entry name" value="AA_TRNA_LIGASE_I"/>
    <property type="match status" value="1"/>
</dbReference>
<dbReference type="AlphaFoldDB" id="A0A1L7CIP4"/>
<dbReference type="RefSeq" id="WP_075728107.1">
    <property type="nucleotide sequence ID" value="NZ_CP009245.1"/>
</dbReference>
<dbReference type="InterPro" id="IPR015413">
    <property type="entry name" value="Methionyl/Leucyl_tRNA_Synth"/>
</dbReference>
<comment type="similarity">
    <text evidence="1 9 10">Belongs to the class-I aminoacyl-tRNA synthetase family.</text>
</comment>
<feature type="domain" description="Methionyl/Valyl/Leucyl/Isoleucyl-tRNA synthetase anticodon-binding" evidence="11">
    <location>
        <begin position="795"/>
        <end position="910"/>
    </location>
</feature>
<dbReference type="GO" id="GO:0002161">
    <property type="term" value="F:aminoacyl-tRNA deacylase activity"/>
    <property type="evidence" value="ECO:0007669"/>
    <property type="project" value="InterPro"/>
</dbReference>
<dbReference type="FunFam" id="3.90.740.10:FF:000017">
    <property type="entry name" value="Leucine--tRNA ligase"/>
    <property type="match status" value="1"/>
</dbReference>
<dbReference type="PANTHER" id="PTHR43740">
    <property type="entry name" value="LEUCYL-TRNA SYNTHETASE"/>
    <property type="match status" value="1"/>
</dbReference>
<dbReference type="FunFam" id="3.40.50.620:FF:000060">
    <property type="entry name" value="Leucine--tRNA ligase"/>
    <property type="match status" value="1"/>
</dbReference>
<dbReference type="Gene3D" id="3.40.50.620">
    <property type="entry name" value="HUPs"/>
    <property type="match status" value="2"/>
</dbReference>
<evidence type="ECO:0000313" key="15">
    <source>
        <dbReference type="Proteomes" id="UP000185478"/>
    </source>
</evidence>
<keyword evidence="15" id="KW-1185">Reference proteome</keyword>
<keyword evidence="7 9" id="KW-0030">Aminoacyl-tRNA synthetase</keyword>
<protein>
    <recommendedName>
        <fullName evidence="9">Leucine--tRNA ligase</fullName>
        <ecNumber evidence="9">6.1.1.4</ecNumber>
    </recommendedName>
    <alternativeName>
        <fullName evidence="9">Leucyl-tRNA synthetase</fullName>
        <shortName evidence="9">LeuRS</shortName>
    </alternativeName>
</protein>
<dbReference type="Proteomes" id="UP000185478">
    <property type="component" value="Chromosome"/>
</dbReference>
<evidence type="ECO:0000256" key="5">
    <source>
        <dbReference type="ARBA" id="ARBA00022840"/>
    </source>
</evidence>
<keyword evidence="6 9" id="KW-0648">Protein biosynthesis</keyword>
<reference evidence="14 15" key="1">
    <citation type="submission" date="2014-08" db="EMBL/GenBank/DDBJ databases">
        <title>Complete genome sequence of Corynebacterium aquilae S-613T(T) (=DSM 44791(T)), isolated from the choana of a healthy golden eagle.</title>
        <authorList>
            <person name="Ruckert C."/>
            <person name="Albersmeier A."/>
            <person name="Winkler A."/>
            <person name="Kalinowski J."/>
        </authorList>
    </citation>
    <scope>NUCLEOTIDE SEQUENCE [LARGE SCALE GENOMIC DNA]</scope>
    <source>
        <strain evidence="14 15">S-613</strain>
    </source>
</reference>
<dbReference type="STRING" id="1431546.CAQU_12540"/>
<evidence type="ECO:0000259" key="11">
    <source>
        <dbReference type="Pfam" id="PF08264"/>
    </source>
</evidence>
<evidence type="ECO:0000256" key="4">
    <source>
        <dbReference type="ARBA" id="ARBA00022741"/>
    </source>
</evidence>
<dbReference type="SUPFAM" id="SSF50677">
    <property type="entry name" value="ValRS/IleRS/LeuRS editing domain"/>
    <property type="match status" value="1"/>
</dbReference>
<dbReference type="GO" id="GO:0005524">
    <property type="term" value="F:ATP binding"/>
    <property type="evidence" value="ECO:0007669"/>
    <property type="project" value="UniProtKB-UniRule"/>
</dbReference>
<keyword evidence="2 9" id="KW-0963">Cytoplasm</keyword>
<dbReference type="KEGG" id="caqu:CAQU_12540"/>
<evidence type="ECO:0000256" key="7">
    <source>
        <dbReference type="ARBA" id="ARBA00023146"/>
    </source>
</evidence>
<keyword evidence="3 9" id="KW-0436">Ligase</keyword>
<keyword evidence="5 9" id="KW-0067">ATP-binding</keyword>
<dbReference type="InterPro" id="IPR014729">
    <property type="entry name" value="Rossmann-like_a/b/a_fold"/>
</dbReference>
<dbReference type="SUPFAM" id="SSF47323">
    <property type="entry name" value="Anticodon-binding domain of a subclass of class I aminoacyl-tRNA synthetases"/>
    <property type="match status" value="1"/>
</dbReference>